<proteinExistence type="predicted"/>
<evidence type="ECO:0000313" key="2">
    <source>
        <dbReference type="Proteomes" id="UP001500683"/>
    </source>
</evidence>
<sequence>MPAPTLGAMSDRALRPPLDSAECGVAPVSMEMKLSVGVDLLQFGDVTAADGSQLGVADAW</sequence>
<name>A0ABP7V0D3_9ACTN</name>
<evidence type="ECO:0000313" key="1">
    <source>
        <dbReference type="EMBL" id="GAA4055406.1"/>
    </source>
</evidence>
<keyword evidence="2" id="KW-1185">Reference proteome</keyword>
<gene>
    <name evidence="1" type="ORF">GCM10022214_03260</name>
</gene>
<accession>A0ABP7V0D3</accession>
<organism evidence="1 2">
    <name type="scientific">Actinomadura miaoliensis</name>
    <dbReference type="NCBI Taxonomy" id="430685"/>
    <lineage>
        <taxon>Bacteria</taxon>
        <taxon>Bacillati</taxon>
        <taxon>Actinomycetota</taxon>
        <taxon>Actinomycetes</taxon>
        <taxon>Streptosporangiales</taxon>
        <taxon>Thermomonosporaceae</taxon>
        <taxon>Actinomadura</taxon>
    </lineage>
</organism>
<dbReference type="Proteomes" id="UP001500683">
    <property type="component" value="Unassembled WGS sequence"/>
</dbReference>
<reference evidence="2" key="1">
    <citation type="journal article" date="2019" name="Int. J. Syst. Evol. Microbiol.">
        <title>The Global Catalogue of Microorganisms (GCM) 10K type strain sequencing project: providing services to taxonomists for standard genome sequencing and annotation.</title>
        <authorList>
            <consortium name="The Broad Institute Genomics Platform"/>
            <consortium name="The Broad Institute Genome Sequencing Center for Infectious Disease"/>
            <person name="Wu L."/>
            <person name="Ma J."/>
        </authorList>
    </citation>
    <scope>NUCLEOTIDE SEQUENCE [LARGE SCALE GENOMIC DNA]</scope>
    <source>
        <strain evidence="2">JCM 16702</strain>
    </source>
</reference>
<protein>
    <submittedName>
        <fullName evidence="1">Uncharacterized protein</fullName>
    </submittedName>
</protein>
<dbReference type="EMBL" id="BAAAZG010000001">
    <property type="protein sequence ID" value="GAA4055406.1"/>
    <property type="molecule type" value="Genomic_DNA"/>
</dbReference>
<comment type="caution">
    <text evidence="1">The sequence shown here is derived from an EMBL/GenBank/DDBJ whole genome shotgun (WGS) entry which is preliminary data.</text>
</comment>